<reference evidence="6 7" key="1">
    <citation type="submission" date="2016-10" db="EMBL/GenBank/DDBJ databases">
        <authorList>
            <person name="de Groot N.N."/>
        </authorList>
    </citation>
    <scope>NUCLEOTIDE SEQUENCE [LARGE SCALE GENOMIC DNA]</scope>
    <source>
        <strain evidence="6 7">SLAS-1</strain>
    </source>
</reference>
<dbReference type="GO" id="GO:0051539">
    <property type="term" value="F:4 iron, 4 sulfur cluster binding"/>
    <property type="evidence" value="ECO:0007669"/>
    <property type="project" value="UniProtKB-KW"/>
</dbReference>
<dbReference type="PROSITE" id="PS51656">
    <property type="entry name" value="4FE4S"/>
    <property type="match status" value="1"/>
</dbReference>
<dbReference type="PANTHER" id="PTHR36214:SF3">
    <property type="entry name" value="ACETYL-COA DECARBONYLASE_SYNTHASE COMPLEX SUBUNIT GAMMA"/>
    <property type="match status" value="1"/>
</dbReference>
<dbReference type="PANTHER" id="PTHR36214">
    <property type="match status" value="1"/>
</dbReference>
<dbReference type="Pfam" id="PF04060">
    <property type="entry name" value="FeS"/>
    <property type="match status" value="1"/>
</dbReference>
<feature type="domain" description="4Fe-4S" evidence="5">
    <location>
        <begin position="109"/>
        <end position="168"/>
    </location>
</feature>
<dbReference type="GO" id="GO:0046872">
    <property type="term" value="F:metal ion binding"/>
    <property type="evidence" value="ECO:0007669"/>
    <property type="project" value="UniProtKB-KW"/>
</dbReference>
<evidence type="ECO:0000313" key="7">
    <source>
        <dbReference type="Proteomes" id="UP000199476"/>
    </source>
</evidence>
<evidence type="ECO:0000256" key="3">
    <source>
        <dbReference type="ARBA" id="ARBA00023004"/>
    </source>
</evidence>
<dbReference type="InterPro" id="IPR051069">
    <property type="entry name" value="ACDS_complex_subunit"/>
</dbReference>
<gene>
    <name evidence="6" type="ORF">SAMN04488692_10371</name>
</gene>
<organism evidence="6 7">
    <name type="scientific">Halarsenatibacter silvermanii</name>
    <dbReference type="NCBI Taxonomy" id="321763"/>
    <lineage>
        <taxon>Bacteria</taxon>
        <taxon>Bacillati</taxon>
        <taxon>Bacillota</taxon>
        <taxon>Clostridia</taxon>
        <taxon>Halanaerobiales</taxon>
        <taxon>Halarsenatibacteraceae</taxon>
        <taxon>Halarsenatibacter</taxon>
    </lineage>
</organism>
<proteinExistence type="predicted"/>
<evidence type="ECO:0000256" key="4">
    <source>
        <dbReference type="ARBA" id="ARBA00023014"/>
    </source>
</evidence>
<keyword evidence="3" id="KW-0408">Iron</keyword>
<dbReference type="InterPro" id="IPR007202">
    <property type="entry name" value="4Fe-4S_dom"/>
</dbReference>
<evidence type="ECO:0000259" key="5">
    <source>
        <dbReference type="PROSITE" id="PS51656"/>
    </source>
</evidence>
<keyword evidence="4" id="KW-0411">Iron-sulfur</keyword>
<dbReference type="EMBL" id="FNGO01000003">
    <property type="protein sequence ID" value="SDL29142.1"/>
    <property type="molecule type" value="Genomic_DNA"/>
</dbReference>
<dbReference type="STRING" id="321763.SAMN04488692_10371"/>
<dbReference type="Proteomes" id="UP000199476">
    <property type="component" value="Unassembled WGS sequence"/>
</dbReference>
<evidence type="ECO:0000313" key="6">
    <source>
        <dbReference type="EMBL" id="SDL29142.1"/>
    </source>
</evidence>
<protein>
    <submittedName>
        <fullName evidence="6">Metal-binding trascriptional regulator, contains putative Fe-S cluster and ArsR family DNA binding domain</fullName>
    </submittedName>
</protein>
<accession>A0A1G9IVK4</accession>
<keyword evidence="1" id="KW-0004">4Fe-4S</keyword>
<evidence type="ECO:0000256" key="1">
    <source>
        <dbReference type="ARBA" id="ARBA00022485"/>
    </source>
</evidence>
<dbReference type="AlphaFoldDB" id="A0A1G9IVK4"/>
<sequence>MTLNRVDITYISPCLADPDKIRLKADLGSNIGDIFPFVNAEIERANYNPGLPSLSLQKEFRTITLYEEKMTMIKAENSTDAMQVIEWLKDIINDIYARKDEIEPDHTASDPPRPLEIFKLLPKTNCSKCGELTCLAFAVQLLEYEQDLENCPKLKEKDYADARETLKAMLPQ</sequence>
<keyword evidence="2" id="KW-0479">Metal-binding</keyword>
<evidence type="ECO:0000256" key="2">
    <source>
        <dbReference type="ARBA" id="ARBA00022723"/>
    </source>
</evidence>
<keyword evidence="7" id="KW-1185">Reference proteome</keyword>
<dbReference type="OrthoDB" id="9793312at2"/>
<dbReference type="RefSeq" id="WP_089758231.1">
    <property type="nucleotide sequence ID" value="NZ_FNGO01000003.1"/>
</dbReference>
<name>A0A1G9IVK4_9FIRM</name>
<dbReference type="Gene3D" id="1.10.15.40">
    <property type="entry name" value="Electron transport complex subunit B, putative Fe-S cluster"/>
    <property type="match status" value="1"/>
</dbReference>